<evidence type="ECO:0000256" key="1">
    <source>
        <dbReference type="ARBA" id="ARBA00004167"/>
    </source>
</evidence>
<accession>A0A853G474</accession>
<feature type="domain" description="TonB C-terminal" evidence="6">
    <location>
        <begin position="208"/>
        <end position="282"/>
    </location>
</feature>
<protein>
    <submittedName>
        <fullName evidence="7">TonB family protein</fullName>
    </submittedName>
</protein>
<name>A0A853G474_9BURK</name>
<organism evidence="7 8">
    <name type="scientific">Parapusillimonas granuli</name>
    <dbReference type="NCBI Taxonomy" id="380911"/>
    <lineage>
        <taxon>Bacteria</taxon>
        <taxon>Pseudomonadati</taxon>
        <taxon>Pseudomonadota</taxon>
        <taxon>Betaproteobacteria</taxon>
        <taxon>Burkholderiales</taxon>
        <taxon>Alcaligenaceae</taxon>
        <taxon>Parapusillimonas</taxon>
    </lineage>
</organism>
<dbReference type="AlphaFoldDB" id="A0A853G474"/>
<dbReference type="NCBIfam" id="TIGR01352">
    <property type="entry name" value="tonB_Cterm"/>
    <property type="match status" value="1"/>
</dbReference>
<keyword evidence="3" id="KW-1133">Transmembrane helix</keyword>
<reference evidence="7 8" key="1">
    <citation type="submission" date="2020-07" db="EMBL/GenBank/DDBJ databases">
        <title>Taxonomic revisions and descriptions of new bacterial species based on genomic comparisons in the high-G+C-content subgroup of the family Alcaligenaceae.</title>
        <authorList>
            <person name="Szabo A."/>
            <person name="Felfoldi T."/>
        </authorList>
    </citation>
    <scope>NUCLEOTIDE SEQUENCE [LARGE SCALE GENOMIC DNA]</scope>
    <source>
        <strain evidence="7 8">LMG 24012</strain>
    </source>
</reference>
<dbReference type="Pfam" id="PF03544">
    <property type="entry name" value="TonB_C"/>
    <property type="match status" value="1"/>
</dbReference>
<proteinExistence type="predicted"/>
<keyword evidence="4" id="KW-0472">Membrane</keyword>
<keyword evidence="2" id="KW-0812">Transmembrane</keyword>
<sequence>MTTLFALPELRAPRNDYLRIAFVLSLAIHAAVLSLHFSPPPAPPDPAERPLEVTLVNARSEVAPLQAQALAQDDLMGGGYAQEKLASSPLPRTSTETADEVVLAALRQRQRELEAEQLRLYTALTSPDHVPAQRDTGVSSDATGEDGPDEQEQESLILNAQISALKERIERYNSQPRLQFTGPTTRSVNYAEYVEAWRKKIELLGTEHYPDEARGKVYGSLQLTVYIRKDGSLDRIEIDRPSSHAILNLAASRIVQLAAPFAPLPPAIARETDILAITRTWNFINQTLETEIP</sequence>
<dbReference type="SUPFAM" id="SSF74653">
    <property type="entry name" value="TolA/TonB C-terminal domain"/>
    <property type="match status" value="1"/>
</dbReference>
<dbReference type="InterPro" id="IPR037682">
    <property type="entry name" value="TonB_C"/>
</dbReference>
<evidence type="ECO:0000256" key="3">
    <source>
        <dbReference type="ARBA" id="ARBA00022989"/>
    </source>
</evidence>
<comment type="caution">
    <text evidence="7">The sequence shown here is derived from an EMBL/GenBank/DDBJ whole genome shotgun (WGS) entry which is preliminary data.</text>
</comment>
<feature type="region of interest" description="Disordered" evidence="5">
    <location>
        <begin position="125"/>
        <end position="153"/>
    </location>
</feature>
<evidence type="ECO:0000259" key="6">
    <source>
        <dbReference type="Pfam" id="PF03544"/>
    </source>
</evidence>
<dbReference type="InterPro" id="IPR006260">
    <property type="entry name" value="TonB/TolA_C"/>
</dbReference>
<evidence type="ECO:0000313" key="7">
    <source>
        <dbReference type="EMBL" id="NYT51109.1"/>
    </source>
</evidence>
<evidence type="ECO:0000256" key="4">
    <source>
        <dbReference type="ARBA" id="ARBA00023136"/>
    </source>
</evidence>
<evidence type="ECO:0000256" key="5">
    <source>
        <dbReference type="SAM" id="MobiDB-lite"/>
    </source>
</evidence>
<dbReference type="GO" id="GO:0016020">
    <property type="term" value="C:membrane"/>
    <property type="evidence" value="ECO:0007669"/>
    <property type="project" value="UniProtKB-SubCell"/>
</dbReference>
<dbReference type="EMBL" id="JACCEM010000010">
    <property type="protein sequence ID" value="NYT51109.1"/>
    <property type="molecule type" value="Genomic_DNA"/>
</dbReference>
<dbReference type="Gene3D" id="3.30.1150.10">
    <property type="match status" value="1"/>
</dbReference>
<keyword evidence="8" id="KW-1185">Reference proteome</keyword>
<gene>
    <name evidence="7" type="ORF">H0A72_17485</name>
</gene>
<dbReference type="RefSeq" id="WP_180157683.1">
    <property type="nucleotide sequence ID" value="NZ_JACCEM010000010.1"/>
</dbReference>
<evidence type="ECO:0000256" key="2">
    <source>
        <dbReference type="ARBA" id="ARBA00022692"/>
    </source>
</evidence>
<evidence type="ECO:0000313" key="8">
    <source>
        <dbReference type="Proteomes" id="UP000559809"/>
    </source>
</evidence>
<dbReference type="Proteomes" id="UP000559809">
    <property type="component" value="Unassembled WGS sequence"/>
</dbReference>
<feature type="compositionally biased region" description="Acidic residues" evidence="5">
    <location>
        <begin position="143"/>
        <end position="153"/>
    </location>
</feature>
<dbReference type="GO" id="GO:0055085">
    <property type="term" value="P:transmembrane transport"/>
    <property type="evidence" value="ECO:0007669"/>
    <property type="project" value="InterPro"/>
</dbReference>
<comment type="subcellular location">
    <subcellularLocation>
        <location evidence="1">Membrane</location>
        <topology evidence="1">Single-pass membrane protein</topology>
    </subcellularLocation>
</comment>